<feature type="transmembrane region" description="Helical" evidence="6">
    <location>
        <begin position="465"/>
        <end position="484"/>
    </location>
</feature>
<comment type="subcellular location">
    <subcellularLocation>
        <location evidence="1">Cell membrane</location>
        <topology evidence="1">Multi-pass membrane protein</topology>
    </subcellularLocation>
</comment>
<dbReference type="PROSITE" id="PS50850">
    <property type="entry name" value="MFS"/>
    <property type="match status" value="1"/>
</dbReference>
<keyword evidence="3 6" id="KW-1133">Transmembrane helix</keyword>
<dbReference type="PANTHER" id="PTHR23508:SF10">
    <property type="entry name" value="CARBOXYLIC ACID TRANSPORTER PROTEIN HOMOLOG"/>
    <property type="match status" value="1"/>
</dbReference>
<feature type="transmembrane region" description="Helical" evidence="6">
    <location>
        <begin position="234"/>
        <end position="253"/>
    </location>
</feature>
<feature type="transmembrane region" description="Helical" evidence="6">
    <location>
        <begin position="374"/>
        <end position="394"/>
    </location>
</feature>
<evidence type="ECO:0000313" key="9">
    <source>
        <dbReference type="Proteomes" id="UP000215896"/>
    </source>
</evidence>
<name>A0A255GLJ0_9ACTN</name>
<comment type="caution">
    <text evidence="8">The sequence shown here is derived from an EMBL/GenBank/DDBJ whole genome shotgun (WGS) entry which is preliminary data.</text>
</comment>
<dbReference type="PROSITE" id="PS00217">
    <property type="entry name" value="SUGAR_TRANSPORT_2"/>
    <property type="match status" value="1"/>
</dbReference>
<sequence length="512" mass="53023">MSSSAPTNRNPAAACARASPGSPPRTVTGPGSGSTSPRNHHRRATTESSSKERPMSGTQARDVRDIVSTGRMTPSQAAAVLVAIFLNTVDGYDVLVMAFTSTSVSREFGIGPGALGTLLSASLFGMAIGSIVIAPLADRIGRRTITLGALTVVTIFMAASALAPSALTLGIFRFLTGIGIGAMLPNLSTFVSEYSTRRWREPAVVLNSAGYAVGGTVGGFAAAALIQASGWRSAFWLGAAVGLVALIACWALVPESIHYLVERRPADALAKVNRVLAKMRREPVAELPLVSEHERIGIRDMFTGRLGRTTILLWVAFFGLMSGFYFANSWTPRLLNQSGLPENLSVIGGVLISLGGIVGALTLAALAIKLPAKVLEIAALIGSALIFLVFAASLSSPTSALITAVVVGFFINASVAGMYAVVATRYPPSVRSTGVGWAVGIGRVGAILAPLGAGAMLAAGWTPRQLFFVFAIPMVIAGIALLFVGRPVDSSAEVAAEESAPEPGAPLAPERQ</sequence>
<keyword evidence="4 6" id="KW-0472">Membrane</keyword>
<dbReference type="OrthoDB" id="9814303at2"/>
<evidence type="ECO:0000256" key="3">
    <source>
        <dbReference type="ARBA" id="ARBA00022989"/>
    </source>
</evidence>
<evidence type="ECO:0000259" key="7">
    <source>
        <dbReference type="PROSITE" id="PS50850"/>
    </source>
</evidence>
<dbReference type="Gene3D" id="1.20.1250.20">
    <property type="entry name" value="MFS general substrate transporter like domains"/>
    <property type="match status" value="1"/>
</dbReference>
<feature type="transmembrane region" description="Helical" evidence="6">
    <location>
        <begin position="347"/>
        <end position="367"/>
    </location>
</feature>
<dbReference type="SUPFAM" id="SSF103473">
    <property type="entry name" value="MFS general substrate transporter"/>
    <property type="match status" value="1"/>
</dbReference>
<protein>
    <submittedName>
        <fullName evidence="8">MFS transporter</fullName>
    </submittedName>
</protein>
<dbReference type="PROSITE" id="PS00216">
    <property type="entry name" value="SUGAR_TRANSPORT_1"/>
    <property type="match status" value="1"/>
</dbReference>
<feature type="transmembrane region" description="Helical" evidence="6">
    <location>
        <begin position="309"/>
        <end position="327"/>
    </location>
</feature>
<dbReference type="AlphaFoldDB" id="A0A255GLJ0"/>
<feature type="transmembrane region" description="Helical" evidence="6">
    <location>
        <begin position="144"/>
        <end position="163"/>
    </location>
</feature>
<keyword evidence="9" id="KW-1185">Reference proteome</keyword>
<reference evidence="8 9" key="1">
    <citation type="submission" date="2017-07" db="EMBL/GenBank/DDBJ databases">
        <title>Draft whole genome sequences of clinical Proprionibacteriaceae strains.</title>
        <authorList>
            <person name="Bernier A.-M."/>
            <person name="Bernard K."/>
            <person name="Domingo M.-C."/>
        </authorList>
    </citation>
    <scope>NUCLEOTIDE SEQUENCE [LARGE SCALE GENOMIC DNA]</scope>
    <source>
        <strain evidence="8 9">NML 030167</strain>
    </source>
</reference>
<dbReference type="EMBL" id="NMVO01000002">
    <property type="protein sequence ID" value="OYO16707.1"/>
    <property type="molecule type" value="Genomic_DNA"/>
</dbReference>
<feature type="transmembrane region" description="Helical" evidence="6">
    <location>
        <begin position="434"/>
        <end position="459"/>
    </location>
</feature>
<gene>
    <name evidence="8" type="ORF">CGZ94_03470</name>
</gene>
<dbReference type="InterPro" id="IPR036259">
    <property type="entry name" value="MFS_trans_sf"/>
</dbReference>
<feature type="transmembrane region" description="Helical" evidence="6">
    <location>
        <begin position="78"/>
        <end position="101"/>
    </location>
</feature>
<dbReference type="InterPro" id="IPR020846">
    <property type="entry name" value="MFS_dom"/>
</dbReference>
<dbReference type="GO" id="GO:0005886">
    <property type="term" value="C:plasma membrane"/>
    <property type="evidence" value="ECO:0007669"/>
    <property type="project" value="UniProtKB-SubCell"/>
</dbReference>
<feature type="domain" description="Major facilitator superfamily (MFS) profile" evidence="7">
    <location>
        <begin position="79"/>
        <end position="489"/>
    </location>
</feature>
<proteinExistence type="predicted"/>
<evidence type="ECO:0000256" key="4">
    <source>
        <dbReference type="ARBA" id="ARBA00023136"/>
    </source>
</evidence>
<dbReference type="PANTHER" id="PTHR23508">
    <property type="entry name" value="CARBOXYLIC ACID TRANSPORTER PROTEIN HOMOLOG"/>
    <property type="match status" value="1"/>
</dbReference>
<keyword evidence="2 6" id="KW-0812">Transmembrane</keyword>
<feature type="transmembrane region" description="Helical" evidence="6">
    <location>
        <begin position="113"/>
        <end position="137"/>
    </location>
</feature>
<evidence type="ECO:0000256" key="5">
    <source>
        <dbReference type="SAM" id="MobiDB-lite"/>
    </source>
</evidence>
<dbReference type="Pfam" id="PF07690">
    <property type="entry name" value="MFS_1"/>
    <property type="match status" value="1"/>
</dbReference>
<dbReference type="CDD" id="cd17365">
    <property type="entry name" value="MFS_PcaK_like"/>
    <property type="match status" value="1"/>
</dbReference>
<feature type="transmembrane region" description="Helical" evidence="6">
    <location>
        <begin position="400"/>
        <end position="422"/>
    </location>
</feature>
<evidence type="ECO:0000313" key="8">
    <source>
        <dbReference type="EMBL" id="OYO16707.1"/>
    </source>
</evidence>
<organism evidence="8 9">
    <name type="scientific">Enemella evansiae</name>
    <dbReference type="NCBI Taxonomy" id="2016499"/>
    <lineage>
        <taxon>Bacteria</taxon>
        <taxon>Bacillati</taxon>
        <taxon>Actinomycetota</taxon>
        <taxon>Actinomycetes</taxon>
        <taxon>Propionibacteriales</taxon>
        <taxon>Propionibacteriaceae</taxon>
        <taxon>Enemella</taxon>
    </lineage>
</organism>
<accession>A0A255GLJ0</accession>
<dbReference type="InterPro" id="IPR011701">
    <property type="entry name" value="MFS"/>
</dbReference>
<feature type="compositionally biased region" description="Polar residues" evidence="5">
    <location>
        <begin position="1"/>
        <end position="10"/>
    </location>
</feature>
<dbReference type="InterPro" id="IPR005829">
    <property type="entry name" value="Sugar_transporter_CS"/>
</dbReference>
<dbReference type="Proteomes" id="UP000215896">
    <property type="component" value="Unassembled WGS sequence"/>
</dbReference>
<dbReference type="GO" id="GO:0046943">
    <property type="term" value="F:carboxylic acid transmembrane transporter activity"/>
    <property type="evidence" value="ECO:0007669"/>
    <property type="project" value="TreeGrafter"/>
</dbReference>
<feature type="region of interest" description="Disordered" evidence="5">
    <location>
        <begin position="1"/>
        <end position="63"/>
    </location>
</feature>
<evidence type="ECO:0000256" key="6">
    <source>
        <dbReference type="SAM" id="Phobius"/>
    </source>
</evidence>
<feature type="transmembrane region" description="Helical" evidence="6">
    <location>
        <begin position="169"/>
        <end position="191"/>
    </location>
</feature>
<evidence type="ECO:0000256" key="2">
    <source>
        <dbReference type="ARBA" id="ARBA00022692"/>
    </source>
</evidence>
<evidence type="ECO:0000256" key="1">
    <source>
        <dbReference type="ARBA" id="ARBA00004651"/>
    </source>
</evidence>
<feature type="transmembrane region" description="Helical" evidence="6">
    <location>
        <begin position="203"/>
        <end position="228"/>
    </location>
</feature>